<dbReference type="Proteomes" id="UP001190464">
    <property type="component" value="Chromosome"/>
</dbReference>
<evidence type="ECO:0000313" key="1">
    <source>
        <dbReference type="EMBL" id="CAJ1496983.1"/>
    </source>
</evidence>
<protein>
    <submittedName>
        <fullName evidence="1">Aldose 1-epimerase</fullName>
    </submittedName>
</protein>
<dbReference type="SUPFAM" id="SSF74650">
    <property type="entry name" value="Galactose mutarotase-like"/>
    <property type="match status" value="1"/>
</dbReference>
<dbReference type="InterPro" id="IPR008183">
    <property type="entry name" value="Aldose_1/G6P_1-epimerase"/>
</dbReference>
<dbReference type="Pfam" id="PF01263">
    <property type="entry name" value="Aldose_epim"/>
    <property type="match status" value="1"/>
</dbReference>
<gene>
    <name evidence="1" type="ORF">MU0102_000354</name>
</gene>
<dbReference type="InterPro" id="IPR014718">
    <property type="entry name" value="GH-type_carb-bd"/>
</dbReference>
<dbReference type="RefSeq" id="WP_308485341.1">
    <property type="nucleotide sequence ID" value="NZ_OY726398.1"/>
</dbReference>
<evidence type="ECO:0000313" key="2">
    <source>
        <dbReference type="Proteomes" id="UP001190464"/>
    </source>
</evidence>
<keyword evidence="2" id="KW-1185">Reference proteome</keyword>
<dbReference type="InterPro" id="IPR011013">
    <property type="entry name" value="Gal_mutarotase_sf_dom"/>
</dbReference>
<organism evidence="1 2">
    <name type="scientific">[Mycobacterium] holstebronense</name>
    <dbReference type="NCBI Taxonomy" id="3064288"/>
    <lineage>
        <taxon>Bacteria</taxon>
        <taxon>Bacillati</taxon>
        <taxon>Actinomycetota</taxon>
        <taxon>Actinomycetes</taxon>
        <taxon>Mycobacteriales</taxon>
        <taxon>Mycobacteriaceae</taxon>
        <taxon>Mycolicibacterium</taxon>
    </lineage>
</organism>
<reference evidence="1 2" key="1">
    <citation type="submission" date="2023-08" db="EMBL/GenBank/DDBJ databases">
        <authorList>
            <person name="Folkvardsen B D."/>
            <person name="Norman A."/>
        </authorList>
    </citation>
    <scope>NUCLEOTIDE SEQUENCE [LARGE SCALE GENOMIC DNA]</scope>
    <source>
        <strain evidence="1 2">Mu0102</strain>
    </source>
</reference>
<sequence>MTDLEPCVLVDPSSSLTATFVPGAGMIGTSLCDDGVELLGQRRGVAAYVAEQKTMGIPLLYPWANRLSGNGYQVDATEVTLTPGIGGVHADEYGAPIHGTLAGDTGWQVRTRSESALTAELDFGARPDLLATFPFPHLLELAITLADRTLTVRTTVTATSESAVPLCFGFHPYLHVPDVPRAQWLIETPTMRSRIVDAHNIPTGALAPHPASAELLGDTVFDHGFDELAPGAVFAVSGGGRRIEVRFDRGYPAAQIYAPATESVVCFEPMAAPTDALRRGGYAVARLGQPGVAQFSLQVA</sequence>
<dbReference type="Gene3D" id="2.70.98.10">
    <property type="match status" value="1"/>
</dbReference>
<name>A0ABN9MXQ6_9MYCO</name>
<proteinExistence type="predicted"/>
<accession>A0ABN9MXQ6</accession>
<dbReference type="EMBL" id="OY726398">
    <property type="protein sequence ID" value="CAJ1496983.1"/>
    <property type="molecule type" value="Genomic_DNA"/>
</dbReference>
<dbReference type="CDD" id="cd01081">
    <property type="entry name" value="Aldose_epim"/>
    <property type="match status" value="1"/>
</dbReference>